<dbReference type="AlphaFoldDB" id="A0A6L2KM96"/>
<dbReference type="Gene3D" id="3.80.10.10">
    <property type="entry name" value="Ribonuclease Inhibitor"/>
    <property type="match status" value="2"/>
</dbReference>
<dbReference type="InterPro" id="IPR006553">
    <property type="entry name" value="Leu-rich_rpt_Cys-con_subtyp"/>
</dbReference>
<evidence type="ECO:0000256" key="1">
    <source>
        <dbReference type="SAM" id="MobiDB-lite"/>
    </source>
</evidence>
<comment type="caution">
    <text evidence="4">The sequence shown here is derived from an EMBL/GenBank/DDBJ whole genome shotgun (WGS) entry which is preliminary data.</text>
</comment>
<dbReference type="CDD" id="cd09272">
    <property type="entry name" value="RNase_HI_RT_Ty1"/>
    <property type="match status" value="1"/>
</dbReference>
<dbReference type="InterPro" id="IPR013103">
    <property type="entry name" value="RVT_2"/>
</dbReference>
<gene>
    <name evidence="4" type="ORF">Tci_020962</name>
</gene>
<proteinExistence type="predicted"/>
<evidence type="ECO:0000259" key="2">
    <source>
        <dbReference type="Pfam" id="PF07727"/>
    </source>
</evidence>
<dbReference type="GO" id="GO:0019005">
    <property type="term" value="C:SCF ubiquitin ligase complex"/>
    <property type="evidence" value="ECO:0007669"/>
    <property type="project" value="TreeGrafter"/>
</dbReference>
<dbReference type="InterPro" id="IPR057207">
    <property type="entry name" value="FBXL15_LRR"/>
</dbReference>
<feature type="domain" description="F-box/LRR-repeat protein 15-like leucin rich repeat" evidence="3">
    <location>
        <begin position="364"/>
        <end position="902"/>
    </location>
</feature>
<dbReference type="InterPro" id="IPR032675">
    <property type="entry name" value="LRR_dom_sf"/>
</dbReference>
<dbReference type="SMART" id="SM00367">
    <property type="entry name" value="LRR_CC"/>
    <property type="match status" value="6"/>
</dbReference>
<dbReference type="Pfam" id="PF25372">
    <property type="entry name" value="DUF7885"/>
    <property type="match status" value="1"/>
</dbReference>
<dbReference type="Pfam" id="PF07727">
    <property type="entry name" value="RVT_2"/>
    <property type="match status" value="1"/>
</dbReference>
<reference evidence="4" key="1">
    <citation type="journal article" date="2019" name="Sci. Rep.">
        <title>Draft genome of Tanacetum cinerariifolium, the natural source of mosquito coil.</title>
        <authorList>
            <person name="Yamashiro T."/>
            <person name="Shiraishi A."/>
            <person name="Satake H."/>
            <person name="Nakayama K."/>
        </authorList>
    </citation>
    <scope>NUCLEOTIDE SEQUENCE</scope>
</reference>
<dbReference type="GO" id="GO:0031146">
    <property type="term" value="P:SCF-dependent proteasomal ubiquitin-dependent protein catabolic process"/>
    <property type="evidence" value="ECO:0007669"/>
    <property type="project" value="TreeGrafter"/>
</dbReference>
<organism evidence="4">
    <name type="scientific">Tanacetum cinerariifolium</name>
    <name type="common">Dalmatian daisy</name>
    <name type="synonym">Chrysanthemum cinerariifolium</name>
    <dbReference type="NCBI Taxonomy" id="118510"/>
    <lineage>
        <taxon>Eukaryota</taxon>
        <taxon>Viridiplantae</taxon>
        <taxon>Streptophyta</taxon>
        <taxon>Embryophyta</taxon>
        <taxon>Tracheophyta</taxon>
        <taxon>Spermatophyta</taxon>
        <taxon>Magnoliopsida</taxon>
        <taxon>eudicotyledons</taxon>
        <taxon>Gunneridae</taxon>
        <taxon>Pentapetalae</taxon>
        <taxon>asterids</taxon>
        <taxon>campanulids</taxon>
        <taxon>Asterales</taxon>
        <taxon>Asteraceae</taxon>
        <taxon>Asteroideae</taxon>
        <taxon>Anthemideae</taxon>
        <taxon>Anthemidinae</taxon>
        <taxon>Tanacetum</taxon>
    </lineage>
</organism>
<sequence>MKVKESLNVTFNETPPPPKTSPLKDDDLVEEEPIEVNKTRPLENDLNDKSLENNEIINIKESNSHPLENVTVPISKDMTIIGTKWVYRNKLDENGVASRNKARLVAQGYNQQEGIEYDETYAFVEDTKTSYLEAVKCIFQYIKATKHLGLWYPKGSDIETIVYVKSDHARDYVDPKSTSGICTFMRCCLTSGFSKKYTALTISTTEVKYLSVEKACQQALWMKQDLVDYGISLDDIPIMCDNKGSIHIDGYPCASCVVQCEMRDVPRGMGAIAHGEVGLGYQSPSNETRPENSDPVMADKRTTTTSATVHGGDSLLEKLPESILVNEIFTKLEPETLTTLSSVACVSTNLKSSVHKTLSSFSSLDLSTFSLDSQTYDGITTRFRNIKKVTLDCHRLNASSVGSILGQHVEELILLKCGSLTFELFPLIGETCPNLRVLTLEISGFMDKYAQIMIVNLGGSVASCRYLESLRVKVRGGDIKKFGIILPCIGNLMPQTVKVLKLEPASRTDILYVFRKLTHVDMGLPIPHADAAQTLTHISLVIDIITDEVIQTIARGLPLLTELDLKDRLEHEPLPFDDLSDLGVQSLVGLKDLTSLSLIRSRQRSLTSFKRVTDMGMFLLSEGCKGLESVRLGGFSKVSDAGFTSIFNACLNLKKFEIQNAFLLTDLTFQDVSKVPRSLVEVKLVSCSSITSEAVRELATCSLLEVLDLLGCRSVADFCLNNVSRLDLLTCLNLGGADVTDVGMTVLGTGNAPIACLSLRGCKRVTDKGIMFLLRSEGKISKNLSSLDLGHMPGITDNAIATIADVCAGLTELCIRNCFHVTDASVKALAFKGRLRRLDMYNCTALSAKSFEFMKKPLFRGLQWIGIGGTRMCSGDVGLAEIYNEKQWLFICADACEMGCHDGWQYHET</sequence>
<dbReference type="PANTHER" id="PTHR13318">
    <property type="entry name" value="PARTNER OF PAIRED, ISOFORM B-RELATED"/>
    <property type="match status" value="1"/>
</dbReference>
<feature type="domain" description="Reverse transcriptase Ty1/copia-type" evidence="2">
    <location>
        <begin position="72"/>
        <end position="125"/>
    </location>
</feature>
<evidence type="ECO:0000259" key="3">
    <source>
        <dbReference type="Pfam" id="PF25372"/>
    </source>
</evidence>
<evidence type="ECO:0000313" key="4">
    <source>
        <dbReference type="EMBL" id="GEU48984.1"/>
    </source>
</evidence>
<protein>
    <submittedName>
        <fullName evidence="4">F-box domain, cyclin-like protein</fullName>
    </submittedName>
</protein>
<dbReference type="SUPFAM" id="SSF52047">
    <property type="entry name" value="RNI-like"/>
    <property type="match status" value="2"/>
</dbReference>
<feature type="region of interest" description="Disordered" evidence="1">
    <location>
        <begin position="1"/>
        <end position="35"/>
    </location>
</feature>
<name>A0A6L2KM96_TANCI</name>
<accession>A0A6L2KM96</accession>
<dbReference type="EMBL" id="BKCJ010002500">
    <property type="protein sequence ID" value="GEU48984.1"/>
    <property type="molecule type" value="Genomic_DNA"/>
</dbReference>